<evidence type="ECO:0000256" key="2">
    <source>
        <dbReference type="ARBA" id="ARBA00022527"/>
    </source>
</evidence>
<proteinExistence type="predicted"/>
<protein>
    <recommendedName>
        <fullName evidence="1">non-specific serine/threonine protein kinase</fullName>
        <ecNumber evidence="1">2.7.11.1</ecNumber>
    </recommendedName>
</protein>
<dbReference type="PROSITE" id="PS00108">
    <property type="entry name" value="PROTEIN_KINASE_ST"/>
    <property type="match status" value="1"/>
</dbReference>
<keyword evidence="11" id="KW-1185">Reference proteome</keyword>
<comment type="catalytic activity">
    <reaction evidence="8">
        <text>L-seryl-[protein] + ATP = O-phospho-L-seryl-[protein] + ADP + H(+)</text>
        <dbReference type="Rhea" id="RHEA:17989"/>
        <dbReference type="Rhea" id="RHEA-COMP:9863"/>
        <dbReference type="Rhea" id="RHEA-COMP:11604"/>
        <dbReference type="ChEBI" id="CHEBI:15378"/>
        <dbReference type="ChEBI" id="CHEBI:29999"/>
        <dbReference type="ChEBI" id="CHEBI:30616"/>
        <dbReference type="ChEBI" id="CHEBI:83421"/>
        <dbReference type="ChEBI" id="CHEBI:456216"/>
        <dbReference type="EC" id="2.7.11.1"/>
    </reaction>
</comment>
<dbReference type="PANTHER" id="PTHR45998:SF2">
    <property type="entry name" value="SERINE_THREONINE-PROTEIN KINASE 16"/>
    <property type="match status" value="1"/>
</dbReference>
<evidence type="ECO:0000256" key="5">
    <source>
        <dbReference type="ARBA" id="ARBA00022777"/>
    </source>
</evidence>
<dbReference type="GO" id="GO:0005524">
    <property type="term" value="F:ATP binding"/>
    <property type="evidence" value="ECO:0007669"/>
    <property type="project" value="UniProtKB-KW"/>
</dbReference>
<dbReference type="Gene3D" id="1.10.510.10">
    <property type="entry name" value="Transferase(Phosphotransferase) domain 1"/>
    <property type="match status" value="1"/>
</dbReference>
<dbReference type="Pfam" id="PF00069">
    <property type="entry name" value="Pkinase"/>
    <property type="match status" value="1"/>
</dbReference>
<dbReference type="InterPro" id="IPR000719">
    <property type="entry name" value="Prot_kinase_dom"/>
</dbReference>
<dbReference type="GO" id="GO:0004674">
    <property type="term" value="F:protein serine/threonine kinase activity"/>
    <property type="evidence" value="ECO:0007669"/>
    <property type="project" value="UniProtKB-KW"/>
</dbReference>
<sequence>MNTAGLAILVRMGNCLCFKQSIKINSRRYYKRGRIGEGGFSTVDLVEDASTHKLYALKRITCHATEDQKIALGEVEYHKVLSHSNILEIVDSDLTGVADIMGNQTSEVLMLMPYCQKGTLHDELVKRHKMNSFMDQIVILTMFRSICEAIQTMHSAKPHPLAHRDIKTANVLLKDDFTPVVMDLGSTTRARVEVNGSSDAHKLQDEAGERSSMPYRAPELFNVESFCKIDERTDVWSLGCLLYAMCFYKSPFDAVYERGDSVALAVASANITFPDRHPYSQEMLDLINSMLVVQPDERPYVDWVINTIDSIMNKAAGSV</sequence>
<keyword evidence="5" id="KW-0418">Kinase</keyword>
<keyword evidence="2" id="KW-0723">Serine/threonine-protein kinase</keyword>
<organism evidence="10 11">
    <name type="scientific">Meganyctiphanes norvegica</name>
    <name type="common">Northern krill</name>
    <name type="synonym">Thysanopoda norvegica</name>
    <dbReference type="NCBI Taxonomy" id="48144"/>
    <lineage>
        <taxon>Eukaryota</taxon>
        <taxon>Metazoa</taxon>
        <taxon>Ecdysozoa</taxon>
        <taxon>Arthropoda</taxon>
        <taxon>Crustacea</taxon>
        <taxon>Multicrustacea</taxon>
        <taxon>Malacostraca</taxon>
        <taxon>Eumalacostraca</taxon>
        <taxon>Eucarida</taxon>
        <taxon>Euphausiacea</taxon>
        <taxon>Euphausiidae</taxon>
        <taxon>Meganyctiphanes</taxon>
    </lineage>
</organism>
<dbReference type="CDD" id="cd13986">
    <property type="entry name" value="STKc_16"/>
    <property type="match status" value="1"/>
</dbReference>
<comment type="catalytic activity">
    <reaction evidence="7">
        <text>L-threonyl-[protein] + ATP = O-phospho-L-threonyl-[protein] + ADP + H(+)</text>
        <dbReference type="Rhea" id="RHEA:46608"/>
        <dbReference type="Rhea" id="RHEA-COMP:11060"/>
        <dbReference type="Rhea" id="RHEA-COMP:11605"/>
        <dbReference type="ChEBI" id="CHEBI:15378"/>
        <dbReference type="ChEBI" id="CHEBI:30013"/>
        <dbReference type="ChEBI" id="CHEBI:30616"/>
        <dbReference type="ChEBI" id="CHEBI:61977"/>
        <dbReference type="ChEBI" id="CHEBI:456216"/>
        <dbReference type="EC" id="2.7.11.1"/>
    </reaction>
</comment>
<reference evidence="10 11" key="1">
    <citation type="submission" date="2024-05" db="EMBL/GenBank/DDBJ databases">
        <authorList>
            <person name="Wallberg A."/>
        </authorList>
    </citation>
    <scope>NUCLEOTIDE SEQUENCE [LARGE SCALE GENOMIC DNA]</scope>
</reference>
<dbReference type="GO" id="GO:0005794">
    <property type="term" value="C:Golgi apparatus"/>
    <property type="evidence" value="ECO:0007669"/>
    <property type="project" value="TreeGrafter"/>
</dbReference>
<dbReference type="InterPro" id="IPR011009">
    <property type="entry name" value="Kinase-like_dom_sf"/>
</dbReference>
<dbReference type="PANTHER" id="PTHR45998">
    <property type="entry name" value="SERINE/THREONINE-PROTEIN KINASE 16"/>
    <property type="match status" value="1"/>
</dbReference>
<feature type="domain" description="Protein kinase" evidence="9">
    <location>
        <begin position="29"/>
        <end position="312"/>
    </location>
</feature>
<evidence type="ECO:0000256" key="1">
    <source>
        <dbReference type="ARBA" id="ARBA00012513"/>
    </source>
</evidence>
<evidence type="ECO:0000256" key="4">
    <source>
        <dbReference type="ARBA" id="ARBA00022741"/>
    </source>
</evidence>
<evidence type="ECO:0000259" key="9">
    <source>
        <dbReference type="PROSITE" id="PS50011"/>
    </source>
</evidence>
<accession>A0AAV2QUT2</accession>
<evidence type="ECO:0000313" key="10">
    <source>
        <dbReference type="EMBL" id="CAL4102688.1"/>
    </source>
</evidence>
<evidence type="ECO:0000256" key="3">
    <source>
        <dbReference type="ARBA" id="ARBA00022679"/>
    </source>
</evidence>
<dbReference type="PROSITE" id="PS50011">
    <property type="entry name" value="PROTEIN_KINASE_DOM"/>
    <property type="match status" value="1"/>
</dbReference>
<evidence type="ECO:0000256" key="6">
    <source>
        <dbReference type="ARBA" id="ARBA00022840"/>
    </source>
</evidence>
<name>A0AAV2QUT2_MEGNR</name>
<keyword evidence="4" id="KW-0547">Nucleotide-binding</keyword>
<comment type="caution">
    <text evidence="10">The sequence shown here is derived from an EMBL/GenBank/DDBJ whole genome shotgun (WGS) entry which is preliminary data.</text>
</comment>
<evidence type="ECO:0000313" key="11">
    <source>
        <dbReference type="Proteomes" id="UP001497623"/>
    </source>
</evidence>
<dbReference type="SUPFAM" id="SSF56112">
    <property type="entry name" value="Protein kinase-like (PK-like)"/>
    <property type="match status" value="1"/>
</dbReference>
<dbReference type="Proteomes" id="UP001497623">
    <property type="component" value="Unassembled WGS sequence"/>
</dbReference>
<dbReference type="EC" id="2.7.11.1" evidence="1"/>
<gene>
    <name evidence="10" type="ORF">MNOR_LOCUS17364</name>
</gene>
<dbReference type="AlphaFoldDB" id="A0AAV2QUT2"/>
<keyword evidence="3" id="KW-0808">Transferase</keyword>
<keyword evidence="6" id="KW-0067">ATP-binding</keyword>
<dbReference type="SMART" id="SM00220">
    <property type="entry name" value="S_TKc"/>
    <property type="match status" value="1"/>
</dbReference>
<dbReference type="InterPro" id="IPR008271">
    <property type="entry name" value="Ser/Thr_kinase_AS"/>
</dbReference>
<dbReference type="EMBL" id="CAXKWB010011911">
    <property type="protein sequence ID" value="CAL4102688.1"/>
    <property type="molecule type" value="Genomic_DNA"/>
</dbReference>
<evidence type="ECO:0000256" key="7">
    <source>
        <dbReference type="ARBA" id="ARBA00047899"/>
    </source>
</evidence>
<dbReference type="InterPro" id="IPR052239">
    <property type="entry name" value="Ser/Thr-specific_kinases"/>
</dbReference>
<evidence type="ECO:0000256" key="8">
    <source>
        <dbReference type="ARBA" id="ARBA00048679"/>
    </source>
</evidence>